<feature type="region of interest" description="Disordered" evidence="1">
    <location>
        <begin position="126"/>
        <end position="175"/>
    </location>
</feature>
<gene>
    <name evidence="2" type="ORF">DPX16_14355</name>
</gene>
<proteinExistence type="predicted"/>
<feature type="compositionally biased region" description="Polar residues" evidence="1">
    <location>
        <begin position="32"/>
        <end position="50"/>
    </location>
</feature>
<name>A0A3N0XLX7_ANAGA</name>
<comment type="caution">
    <text evidence="2">The sequence shown here is derived from an EMBL/GenBank/DDBJ whole genome shotgun (WGS) entry which is preliminary data.</text>
</comment>
<evidence type="ECO:0000313" key="3">
    <source>
        <dbReference type="Proteomes" id="UP000281406"/>
    </source>
</evidence>
<dbReference type="AlphaFoldDB" id="A0A3N0XLX7"/>
<organism evidence="2 3">
    <name type="scientific">Anabarilius grahami</name>
    <name type="common">Kanglang fish</name>
    <name type="synonym">Barilius grahami</name>
    <dbReference type="NCBI Taxonomy" id="495550"/>
    <lineage>
        <taxon>Eukaryota</taxon>
        <taxon>Metazoa</taxon>
        <taxon>Chordata</taxon>
        <taxon>Craniata</taxon>
        <taxon>Vertebrata</taxon>
        <taxon>Euteleostomi</taxon>
        <taxon>Actinopterygii</taxon>
        <taxon>Neopterygii</taxon>
        <taxon>Teleostei</taxon>
        <taxon>Ostariophysi</taxon>
        <taxon>Cypriniformes</taxon>
        <taxon>Xenocyprididae</taxon>
        <taxon>Xenocypridinae</taxon>
        <taxon>Xenocypridinae incertae sedis</taxon>
        <taxon>Anabarilius</taxon>
    </lineage>
</organism>
<dbReference type="Proteomes" id="UP000281406">
    <property type="component" value="Unassembled WGS sequence"/>
</dbReference>
<sequence>MCQQQLNALKRLLRNERQTERREARDNEIARATQTSADCTTPTLRQSLHLSETKPLRLPPSSSDPDTRYERTRLIKSPSTNVMERSKPHAFTFTQAAVYVERKPGARRHPRASEAWDSGLDVFTHLSPDSANDNDSAGFSSAPTHRLNDASTGRKTKRAVDAALSQLKVTEQKRS</sequence>
<feature type="compositionally biased region" description="Polar residues" evidence="1">
    <location>
        <begin position="127"/>
        <end position="153"/>
    </location>
</feature>
<accession>A0A3N0XLX7</accession>
<feature type="compositionally biased region" description="Basic and acidic residues" evidence="1">
    <location>
        <begin position="13"/>
        <end position="29"/>
    </location>
</feature>
<evidence type="ECO:0000313" key="2">
    <source>
        <dbReference type="EMBL" id="ROI69415.1"/>
    </source>
</evidence>
<protein>
    <submittedName>
        <fullName evidence="2">Uncharacterized protein</fullName>
    </submittedName>
</protein>
<feature type="region of interest" description="Disordered" evidence="1">
    <location>
        <begin position="13"/>
        <end position="82"/>
    </location>
</feature>
<reference evidence="2 3" key="1">
    <citation type="submission" date="2018-10" db="EMBL/GenBank/DDBJ databases">
        <title>Genome assembly for a Yunnan-Guizhou Plateau 3E fish, Anabarilius grahami (Regan), and its evolutionary and genetic applications.</title>
        <authorList>
            <person name="Jiang W."/>
        </authorList>
    </citation>
    <scope>NUCLEOTIDE SEQUENCE [LARGE SCALE GENOMIC DNA]</scope>
    <source>
        <strain evidence="2">AG-KIZ</strain>
        <tissue evidence="2">Muscle</tissue>
    </source>
</reference>
<keyword evidence="3" id="KW-1185">Reference proteome</keyword>
<evidence type="ECO:0000256" key="1">
    <source>
        <dbReference type="SAM" id="MobiDB-lite"/>
    </source>
</evidence>
<dbReference type="EMBL" id="RJVU01069537">
    <property type="protein sequence ID" value="ROI69415.1"/>
    <property type="molecule type" value="Genomic_DNA"/>
</dbReference>